<dbReference type="EMBL" id="CAKLDM010000001">
    <property type="protein sequence ID" value="CAH0536784.1"/>
    <property type="molecule type" value="Genomic_DNA"/>
</dbReference>
<protein>
    <submittedName>
        <fullName evidence="1">Uncharacterized protein</fullName>
    </submittedName>
</protein>
<accession>A0ABM9A0E0</accession>
<comment type="caution">
    <text evidence="1">The sequence shown here is derived from an EMBL/GenBank/DDBJ whole genome shotgun (WGS) entry which is preliminary data.</text>
</comment>
<keyword evidence="2" id="KW-1185">Reference proteome</keyword>
<sequence length="459" mass="50443">MGKLNILRMKIKAAFRNSSSKSNAVPTSKATDIEALDARIGTLYVLSTLNFEKEKAISSKSDVAGMLFDSFIAGQDFQDDAKAACSTLLEKTDRGIKLVNAAGKAKNKVSTAKANFAAKHADRIDSVKSKYRSAKKGASAIATKVSEIESPAFVKKIKAYLSSFFHSLMSKIKGVYGEKCEYVMEWLADVGMWLASEFAGTLADLIPGWGYYQNAVDVYAGVKEACIKSKDLADQIYAGRGVSVAPGQSSMISMTLYKHSATCVAKGMFGATWGVLSICADAAIYSVTAVGSSLVNWIKSVIEKVIAIVDTLVQRFALKRWIDFAKKEWYKVSSKSSIAHDPKRFNKWFLKVVLSTPVLASILMCSGYISHPYKFLKLMDIQEEDGDYGETVFVKEDYKQKVKSFNKGVHYIQKLKELSGKYVAEYSDGYSLVFSSSCGVLKTYFSDVYEGRVAGLAFE</sequence>
<dbReference type="RefSeq" id="WP_237360071.1">
    <property type="nucleotide sequence ID" value="NZ_CAKLDM010000001.1"/>
</dbReference>
<gene>
    <name evidence="1" type="ORF">VMF7928_00678</name>
</gene>
<evidence type="ECO:0000313" key="1">
    <source>
        <dbReference type="EMBL" id="CAH0536784.1"/>
    </source>
</evidence>
<name>A0ABM9A0E0_9VIBR</name>
<reference evidence="1" key="1">
    <citation type="submission" date="2021-11" db="EMBL/GenBank/DDBJ databases">
        <authorList>
            <person name="Rodrigo-Torres L."/>
            <person name="Arahal R. D."/>
            <person name="Lucena T."/>
        </authorList>
    </citation>
    <scope>NUCLEOTIDE SEQUENCE</scope>
    <source>
        <strain evidence="1">CECT 7928</strain>
    </source>
</reference>
<dbReference type="Proteomes" id="UP000838748">
    <property type="component" value="Unassembled WGS sequence"/>
</dbReference>
<proteinExistence type="predicted"/>
<organism evidence="1 2">
    <name type="scientific">Vibrio marisflavi CECT 7928</name>
    <dbReference type="NCBI Taxonomy" id="634439"/>
    <lineage>
        <taxon>Bacteria</taxon>
        <taxon>Pseudomonadati</taxon>
        <taxon>Pseudomonadota</taxon>
        <taxon>Gammaproteobacteria</taxon>
        <taxon>Vibrionales</taxon>
        <taxon>Vibrionaceae</taxon>
        <taxon>Vibrio</taxon>
    </lineage>
</organism>
<evidence type="ECO:0000313" key="2">
    <source>
        <dbReference type="Proteomes" id="UP000838748"/>
    </source>
</evidence>